<dbReference type="AlphaFoldDB" id="A0A5J4WE22"/>
<organism evidence="1 2">
    <name type="scientific">Streblomastix strix</name>
    <dbReference type="NCBI Taxonomy" id="222440"/>
    <lineage>
        <taxon>Eukaryota</taxon>
        <taxon>Metamonada</taxon>
        <taxon>Preaxostyla</taxon>
        <taxon>Oxymonadida</taxon>
        <taxon>Streblomastigidae</taxon>
        <taxon>Streblomastix</taxon>
    </lineage>
</organism>
<proteinExistence type="predicted"/>
<accession>A0A5J4WE22</accession>
<sequence length="186" mass="21731">MPMYMTQERQEVLAGEFLTKIRGHVDLSDEYMLERITQSRLDELKTSTLRARRLKLAGLTKFFTKETNPQSTEYLRKFQKKYKISFVSKCGVDPDRLRAQCQSNIKDWFRQIYSENLVEGIRDRGVYNMNETSLQIDGKQRIAKVKGMKRSPQKTVERFGTHITFCPTLSVGPRSPPPFVRDQSQN</sequence>
<evidence type="ECO:0000313" key="2">
    <source>
        <dbReference type="Proteomes" id="UP000324800"/>
    </source>
</evidence>
<name>A0A5J4WE22_9EUKA</name>
<dbReference type="Proteomes" id="UP000324800">
    <property type="component" value="Unassembled WGS sequence"/>
</dbReference>
<reference evidence="1 2" key="1">
    <citation type="submission" date="2019-03" db="EMBL/GenBank/DDBJ databases">
        <title>Single cell metagenomics reveals metabolic interactions within the superorganism composed of flagellate Streblomastix strix and complex community of Bacteroidetes bacteria on its surface.</title>
        <authorList>
            <person name="Treitli S.C."/>
            <person name="Kolisko M."/>
            <person name="Husnik F."/>
            <person name="Keeling P."/>
            <person name="Hampl V."/>
        </authorList>
    </citation>
    <scope>NUCLEOTIDE SEQUENCE [LARGE SCALE GENOMIC DNA]</scope>
    <source>
        <strain evidence="1">ST1C</strain>
    </source>
</reference>
<protein>
    <recommendedName>
        <fullName evidence="3">DDE-1 domain-containing protein</fullName>
    </recommendedName>
</protein>
<evidence type="ECO:0008006" key="3">
    <source>
        <dbReference type="Google" id="ProtNLM"/>
    </source>
</evidence>
<evidence type="ECO:0000313" key="1">
    <source>
        <dbReference type="EMBL" id="KAA6392675.1"/>
    </source>
</evidence>
<dbReference type="EMBL" id="SNRW01002468">
    <property type="protein sequence ID" value="KAA6392675.1"/>
    <property type="molecule type" value="Genomic_DNA"/>
</dbReference>
<gene>
    <name evidence="1" type="ORF">EZS28_011802</name>
</gene>
<comment type="caution">
    <text evidence="1">The sequence shown here is derived from an EMBL/GenBank/DDBJ whole genome shotgun (WGS) entry which is preliminary data.</text>
</comment>